<protein>
    <submittedName>
        <fullName evidence="2">Uncharacterized protein</fullName>
    </submittedName>
</protein>
<evidence type="ECO:0000313" key="2">
    <source>
        <dbReference type="EMBL" id="OJZ80061.1"/>
    </source>
</evidence>
<organism evidence="2 3">
    <name type="scientific">Aspergillus luchuensis (strain CBS 106.47)</name>
    <dbReference type="NCBI Taxonomy" id="1137211"/>
    <lineage>
        <taxon>Eukaryota</taxon>
        <taxon>Fungi</taxon>
        <taxon>Dikarya</taxon>
        <taxon>Ascomycota</taxon>
        <taxon>Pezizomycotina</taxon>
        <taxon>Eurotiomycetes</taxon>
        <taxon>Eurotiomycetidae</taxon>
        <taxon>Eurotiales</taxon>
        <taxon>Aspergillaceae</taxon>
        <taxon>Aspergillus</taxon>
        <taxon>Aspergillus subgen. Circumdati</taxon>
    </lineage>
</organism>
<accession>A0A1M3T000</accession>
<gene>
    <name evidence="2" type="ORF">ASPFODRAFT_54082</name>
</gene>
<name>A0A1M3T000_ASPLC</name>
<sequence length="53" mass="5774">MSLPGYISDRGGNRTGADRALLAAEHHPGAAEGSQLEPIPEEQSKDVRIYHFK</sequence>
<dbReference type="Proteomes" id="UP000184063">
    <property type="component" value="Unassembled WGS sequence"/>
</dbReference>
<proteinExistence type="predicted"/>
<dbReference type="AlphaFoldDB" id="A0A1M3T000"/>
<evidence type="ECO:0000256" key="1">
    <source>
        <dbReference type="SAM" id="MobiDB-lite"/>
    </source>
</evidence>
<dbReference type="EMBL" id="KV878262">
    <property type="protein sequence ID" value="OJZ80061.1"/>
    <property type="molecule type" value="Genomic_DNA"/>
</dbReference>
<reference evidence="3" key="1">
    <citation type="journal article" date="2017" name="Genome Biol.">
        <title>Comparative genomics reveals high biological diversity and specific adaptations in the industrially and medically important fungal genus Aspergillus.</title>
        <authorList>
            <person name="de Vries R.P."/>
            <person name="Riley R."/>
            <person name="Wiebenga A."/>
            <person name="Aguilar-Osorio G."/>
            <person name="Amillis S."/>
            <person name="Uchima C.A."/>
            <person name="Anderluh G."/>
            <person name="Asadollahi M."/>
            <person name="Askin M."/>
            <person name="Barry K."/>
            <person name="Battaglia E."/>
            <person name="Bayram O."/>
            <person name="Benocci T."/>
            <person name="Braus-Stromeyer S.A."/>
            <person name="Caldana C."/>
            <person name="Canovas D."/>
            <person name="Cerqueira G.C."/>
            <person name="Chen F."/>
            <person name="Chen W."/>
            <person name="Choi C."/>
            <person name="Clum A."/>
            <person name="Dos Santos R.A."/>
            <person name="Damasio A.R."/>
            <person name="Diallinas G."/>
            <person name="Emri T."/>
            <person name="Fekete E."/>
            <person name="Flipphi M."/>
            <person name="Freyberg S."/>
            <person name="Gallo A."/>
            <person name="Gournas C."/>
            <person name="Habgood R."/>
            <person name="Hainaut M."/>
            <person name="Harispe M.L."/>
            <person name="Henrissat B."/>
            <person name="Hilden K.S."/>
            <person name="Hope R."/>
            <person name="Hossain A."/>
            <person name="Karabika E."/>
            <person name="Karaffa L."/>
            <person name="Karanyi Z."/>
            <person name="Krasevec N."/>
            <person name="Kuo A."/>
            <person name="Kusch H."/>
            <person name="LaButti K."/>
            <person name="Lagendijk E.L."/>
            <person name="Lapidus A."/>
            <person name="Levasseur A."/>
            <person name="Lindquist E."/>
            <person name="Lipzen A."/>
            <person name="Logrieco A.F."/>
            <person name="MacCabe A."/>
            <person name="Maekelae M.R."/>
            <person name="Malavazi I."/>
            <person name="Melin P."/>
            <person name="Meyer V."/>
            <person name="Mielnichuk N."/>
            <person name="Miskei M."/>
            <person name="Molnar A.P."/>
            <person name="Mule G."/>
            <person name="Ngan C.Y."/>
            <person name="Orejas M."/>
            <person name="Orosz E."/>
            <person name="Ouedraogo J.P."/>
            <person name="Overkamp K.M."/>
            <person name="Park H.-S."/>
            <person name="Perrone G."/>
            <person name="Piumi F."/>
            <person name="Punt P.J."/>
            <person name="Ram A.F."/>
            <person name="Ramon A."/>
            <person name="Rauscher S."/>
            <person name="Record E."/>
            <person name="Riano-Pachon D.M."/>
            <person name="Robert V."/>
            <person name="Roehrig J."/>
            <person name="Ruller R."/>
            <person name="Salamov A."/>
            <person name="Salih N.S."/>
            <person name="Samson R.A."/>
            <person name="Sandor E."/>
            <person name="Sanguinetti M."/>
            <person name="Schuetze T."/>
            <person name="Sepcic K."/>
            <person name="Shelest E."/>
            <person name="Sherlock G."/>
            <person name="Sophianopoulou V."/>
            <person name="Squina F.M."/>
            <person name="Sun H."/>
            <person name="Susca A."/>
            <person name="Todd R.B."/>
            <person name="Tsang A."/>
            <person name="Unkles S.E."/>
            <person name="van de Wiele N."/>
            <person name="van Rossen-Uffink D."/>
            <person name="Oliveira J.V."/>
            <person name="Vesth T.C."/>
            <person name="Visser J."/>
            <person name="Yu J.-H."/>
            <person name="Zhou M."/>
            <person name="Andersen M.R."/>
            <person name="Archer D.B."/>
            <person name="Baker S.E."/>
            <person name="Benoit I."/>
            <person name="Brakhage A.A."/>
            <person name="Braus G.H."/>
            <person name="Fischer R."/>
            <person name="Frisvad J.C."/>
            <person name="Goldman G.H."/>
            <person name="Houbraken J."/>
            <person name="Oakley B."/>
            <person name="Pocsi I."/>
            <person name="Scazzocchio C."/>
            <person name="Seiboth B."/>
            <person name="vanKuyk P.A."/>
            <person name="Wortman J."/>
            <person name="Dyer P.S."/>
            <person name="Grigoriev I.V."/>
        </authorList>
    </citation>
    <scope>NUCLEOTIDE SEQUENCE [LARGE SCALE GENOMIC DNA]</scope>
    <source>
        <strain evidence="3">CBS 106.47</strain>
    </source>
</reference>
<dbReference type="VEuPathDB" id="FungiDB:ASPFODRAFT_54082"/>
<evidence type="ECO:0000313" key="3">
    <source>
        <dbReference type="Proteomes" id="UP000184063"/>
    </source>
</evidence>
<feature type="region of interest" description="Disordered" evidence="1">
    <location>
        <begin position="1"/>
        <end position="45"/>
    </location>
</feature>